<dbReference type="Pfam" id="PF00001">
    <property type="entry name" value="7tm_1"/>
    <property type="match status" value="1"/>
</dbReference>
<name>A0A6J2W632_CHACN</name>
<evidence type="ECO:0000256" key="2">
    <source>
        <dbReference type="ARBA" id="ARBA00022692"/>
    </source>
</evidence>
<dbReference type="PROSITE" id="PS50262">
    <property type="entry name" value="G_PROTEIN_RECEP_F1_2"/>
    <property type="match status" value="1"/>
</dbReference>
<dbReference type="InterPro" id="IPR052921">
    <property type="entry name" value="GPCR1_Superfamily_Member"/>
</dbReference>
<proteinExistence type="predicted"/>
<evidence type="ECO:0000256" key="4">
    <source>
        <dbReference type="ARBA" id="ARBA00023136"/>
    </source>
</evidence>
<dbReference type="GeneID" id="115819477"/>
<dbReference type="GO" id="GO:0016020">
    <property type="term" value="C:membrane"/>
    <property type="evidence" value="ECO:0007669"/>
    <property type="project" value="UniProtKB-SubCell"/>
</dbReference>
<protein>
    <submittedName>
        <fullName evidence="8">Odorant receptor 131-2-like</fullName>
    </submittedName>
</protein>
<dbReference type="FunFam" id="1.20.1070.10:FF:000096">
    <property type="entry name" value="Odorant receptor 131-2"/>
    <property type="match status" value="1"/>
</dbReference>
<dbReference type="RefSeq" id="XP_030638846.1">
    <property type="nucleotide sequence ID" value="XM_030782986.1"/>
</dbReference>
<accession>A0A6J2W632</accession>
<keyword evidence="2 5" id="KW-0812">Transmembrane</keyword>
<dbReference type="Proteomes" id="UP000504632">
    <property type="component" value="Chromosome 8"/>
</dbReference>
<organism evidence="7 8">
    <name type="scientific">Chanos chanos</name>
    <name type="common">Milkfish</name>
    <name type="synonym">Mugil chanos</name>
    <dbReference type="NCBI Taxonomy" id="29144"/>
    <lineage>
        <taxon>Eukaryota</taxon>
        <taxon>Metazoa</taxon>
        <taxon>Chordata</taxon>
        <taxon>Craniata</taxon>
        <taxon>Vertebrata</taxon>
        <taxon>Euteleostomi</taxon>
        <taxon>Actinopterygii</taxon>
        <taxon>Neopterygii</taxon>
        <taxon>Teleostei</taxon>
        <taxon>Ostariophysi</taxon>
        <taxon>Gonorynchiformes</taxon>
        <taxon>Chanidae</taxon>
        <taxon>Chanos</taxon>
    </lineage>
</organism>
<dbReference type="PANTHER" id="PTHR26451">
    <property type="entry name" value="G_PROTEIN_RECEP_F1_2 DOMAIN-CONTAINING PROTEIN"/>
    <property type="match status" value="1"/>
</dbReference>
<dbReference type="SUPFAM" id="SSF81321">
    <property type="entry name" value="Family A G protein-coupled receptor-like"/>
    <property type="match status" value="1"/>
</dbReference>
<feature type="transmembrane region" description="Helical" evidence="5">
    <location>
        <begin position="180"/>
        <end position="201"/>
    </location>
</feature>
<feature type="transmembrane region" description="Helical" evidence="5">
    <location>
        <begin position="16"/>
        <end position="37"/>
    </location>
</feature>
<feature type="domain" description="G-protein coupled receptors family 1 profile" evidence="6">
    <location>
        <begin position="29"/>
        <end position="276"/>
    </location>
</feature>
<dbReference type="InterPro" id="IPR000276">
    <property type="entry name" value="GPCR_Rhodpsn"/>
</dbReference>
<evidence type="ECO:0000259" key="6">
    <source>
        <dbReference type="PROSITE" id="PS50262"/>
    </source>
</evidence>
<dbReference type="CDD" id="cd00637">
    <property type="entry name" value="7tm_classA_rhodopsin-like"/>
    <property type="match status" value="1"/>
</dbReference>
<comment type="subcellular location">
    <subcellularLocation>
        <location evidence="1">Membrane</location>
    </subcellularLocation>
</comment>
<keyword evidence="3 5" id="KW-1133">Transmembrane helix</keyword>
<dbReference type="AlphaFoldDB" id="A0A6J2W632"/>
<reference evidence="8" key="1">
    <citation type="submission" date="2025-08" db="UniProtKB">
        <authorList>
            <consortium name="RefSeq"/>
        </authorList>
    </citation>
    <scope>IDENTIFICATION</scope>
</reference>
<feature type="transmembrane region" description="Helical" evidence="5">
    <location>
        <begin position="130"/>
        <end position="153"/>
    </location>
</feature>
<feature type="transmembrane region" description="Helical" evidence="5">
    <location>
        <begin position="222"/>
        <end position="246"/>
    </location>
</feature>
<dbReference type="InterPro" id="IPR017452">
    <property type="entry name" value="GPCR_Rhodpsn_7TM"/>
</dbReference>
<evidence type="ECO:0000313" key="7">
    <source>
        <dbReference type="Proteomes" id="UP000504632"/>
    </source>
</evidence>
<evidence type="ECO:0000256" key="1">
    <source>
        <dbReference type="ARBA" id="ARBA00004370"/>
    </source>
</evidence>
<evidence type="ECO:0000256" key="5">
    <source>
        <dbReference type="SAM" id="Phobius"/>
    </source>
</evidence>
<dbReference type="GO" id="GO:0004930">
    <property type="term" value="F:G protein-coupled receptor activity"/>
    <property type="evidence" value="ECO:0007669"/>
    <property type="project" value="InterPro"/>
</dbReference>
<sequence length="307" mass="34612">MQAHRLPFTEDRIFKMFLVLSTHVLFIYINMVMLVIVWSKSVFRGTARYILFAHMLFNDTLHLGIGLVLYLLGAYYLTVVRAACAFIVLLSACTFTNAPLNLAVMSLERYTAICFPLHHSELATPRRTQVAVLLVWALGCINVITDVVTLFLAEPSFFLSPAVCTIEQLQMKPWQRHKGVVLNVLLFITVAAVLLYTYVAIMLEARSALSDSSSARRALHTVLLHAIQLGLSLMSFLYVLLEFLLAMLPIGLYAHLRFVNFFVVLILPRCLSSLIYGVRDEAFRPIFRKHFLCGGLKKVGPGIPMKT</sequence>
<dbReference type="Gene3D" id="1.20.1070.10">
    <property type="entry name" value="Rhodopsin 7-helix transmembrane proteins"/>
    <property type="match status" value="1"/>
</dbReference>
<gene>
    <name evidence="8" type="primary">LOC115819477</name>
</gene>
<dbReference type="OrthoDB" id="5967704at2759"/>
<keyword evidence="7" id="KW-1185">Reference proteome</keyword>
<keyword evidence="4 5" id="KW-0472">Membrane</keyword>
<dbReference type="InParanoid" id="A0A6J2W632"/>
<feature type="transmembrane region" description="Helical" evidence="5">
    <location>
        <begin position="258"/>
        <end position="278"/>
    </location>
</feature>
<feature type="transmembrane region" description="Helical" evidence="5">
    <location>
        <begin position="49"/>
        <end position="73"/>
    </location>
</feature>
<feature type="transmembrane region" description="Helical" evidence="5">
    <location>
        <begin position="79"/>
        <end position="100"/>
    </location>
</feature>
<dbReference type="PANTHER" id="PTHR26451:SF866">
    <property type="entry name" value="ODORANT RECEPTOR-RELATED"/>
    <property type="match status" value="1"/>
</dbReference>
<evidence type="ECO:0000313" key="8">
    <source>
        <dbReference type="RefSeq" id="XP_030638846.1"/>
    </source>
</evidence>
<dbReference type="GO" id="GO:0004984">
    <property type="term" value="F:olfactory receptor activity"/>
    <property type="evidence" value="ECO:0007669"/>
    <property type="project" value="TreeGrafter"/>
</dbReference>
<dbReference type="PRINTS" id="PR00237">
    <property type="entry name" value="GPCRRHODOPSN"/>
</dbReference>
<evidence type="ECO:0000256" key="3">
    <source>
        <dbReference type="ARBA" id="ARBA00022989"/>
    </source>
</evidence>
<dbReference type="GO" id="GO:0005549">
    <property type="term" value="F:odorant binding"/>
    <property type="evidence" value="ECO:0007669"/>
    <property type="project" value="TreeGrafter"/>
</dbReference>